<keyword evidence="1 2" id="KW-0808">Transferase</keyword>
<sequence>MSATELREKVIKTVRHYQQQTLFGLRGVMNFALPVKASRPVFVVGCSRAGTTLVYKTLSQSLEIGTLNRETHDLWASLHDLQSRGWDSHRLSKQDALSGDEKFITGYFYSRTGMSRFVDKNNQNGLCVSYLNALYPDALFVYVKRNPGDNIHSLIEGWKRDDEYGTWSEQLPAEVSIDQGHYRRWCFFLFPGWRDYLNGSIERVCAEQYRSMNQAIIDDAQGLSAGRFMEVKYEQILEDPIASFDRLYRFCGLNFTAAVREHAETVLRRPYNAFSEIKKNKWVDSGNAARIKPVLGHTESVAQQMGYERSDYMDAPE</sequence>
<dbReference type="EMBL" id="QWEZ01000001">
    <property type="protein sequence ID" value="RRJ84575.1"/>
    <property type="molecule type" value="Genomic_DNA"/>
</dbReference>
<dbReference type="SUPFAM" id="SSF52540">
    <property type="entry name" value="P-loop containing nucleoside triphosphate hydrolases"/>
    <property type="match status" value="1"/>
</dbReference>
<gene>
    <name evidence="2" type="ORF">D0544_05580</name>
</gene>
<dbReference type="AlphaFoldDB" id="A0A3P3VPD6"/>
<name>A0A3P3VPD6_9GAMM</name>
<organism evidence="2 3">
    <name type="scientific">Aestuariirhabdus litorea</name>
    <dbReference type="NCBI Taxonomy" id="2528527"/>
    <lineage>
        <taxon>Bacteria</taxon>
        <taxon>Pseudomonadati</taxon>
        <taxon>Pseudomonadota</taxon>
        <taxon>Gammaproteobacteria</taxon>
        <taxon>Oceanospirillales</taxon>
        <taxon>Aestuariirhabdaceae</taxon>
        <taxon>Aestuariirhabdus</taxon>
    </lineage>
</organism>
<dbReference type="PANTHER" id="PTHR12788:SF10">
    <property type="entry name" value="PROTEIN-TYROSINE SULFOTRANSFERASE"/>
    <property type="match status" value="1"/>
</dbReference>
<dbReference type="Gene3D" id="3.40.50.300">
    <property type="entry name" value="P-loop containing nucleotide triphosphate hydrolases"/>
    <property type="match status" value="1"/>
</dbReference>
<dbReference type="GO" id="GO:0008476">
    <property type="term" value="F:protein-tyrosine sulfotransferase activity"/>
    <property type="evidence" value="ECO:0007669"/>
    <property type="project" value="InterPro"/>
</dbReference>
<dbReference type="Proteomes" id="UP000280792">
    <property type="component" value="Unassembled WGS sequence"/>
</dbReference>
<evidence type="ECO:0000256" key="1">
    <source>
        <dbReference type="ARBA" id="ARBA00022679"/>
    </source>
</evidence>
<evidence type="ECO:0000313" key="2">
    <source>
        <dbReference type="EMBL" id="RRJ84575.1"/>
    </source>
</evidence>
<evidence type="ECO:0000313" key="3">
    <source>
        <dbReference type="Proteomes" id="UP000280792"/>
    </source>
</evidence>
<keyword evidence="3" id="KW-1185">Reference proteome</keyword>
<reference evidence="2 3" key="2">
    <citation type="submission" date="2018-12" db="EMBL/GenBank/DDBJ databases">
        <title>Simiduia agarivorans gen. nov., sp. nov., a marine, agarolytic bacterium isolated from shallow coastal water from Keelung, Taiwan.</title>
        <authorList>
            <person name="Shieh W.Y."/>
        </authorList>
    </citation>
    <scope>NUCLEOTIDE SEQUENCE [LARGE SCALE GENOMIC DNA]</scope>
    <source>
        <strain evidence="2 3">GTF-13</strain>
    </source>
</reference>
<dbReference type="Pfam" id="PF13469">
    <property type="entry name" value="Sulfotransfer_3"/>
    <property type="match status" value="2"/>
</dbReference>
<dbReference type="PANTHER" id="PTHR12788">
    <property type="entry name" value="PROTEIN-TYROSINE SULFOTRANSFERASE 2"/>
    <property type="match status" value="1"/>
</dbReference>
<dbReference type="InterPro" id="IPR026634">
    <property type="entry name" value="TPST-like"/>
</dbReference>
<dbReference type="RefSeq" id="WP_125015006.1">
    <property type="nucleotide sequence ID" value="NZ_QWEZ01000001.1"/>
</dbReference>
<dbReference type="InterPro" id="IPR027417">
    <property type="entry name" value="P-loop_NTPase"/>
</dbReference>
<proteinExistence type="predicted"/>
<protein>
    <submittedName>
        <fullName evidence="2">Sulfotransferase</fullName>
    </submittedName>
</protein>
<reference evidence="2 3" key="1">
    <citation type="submission" date="2018-08" db="EMBL/GenBank/DDBJ databases">
        <authorList>
            <person name="Khan S.A."/>
        </authorList>
    </citation>
    <scope>NUCLEOTIDE SEQUENCE [LARGE SCALE GENOMIC DNA]</scope>
    <source>
        <strain evidence="2 3">GTF-13</strain>
    </source>
</reference>
<accession>A0A3P3VPD6</accession>
<comment type="caution">
    <text evidence="2">The sequence shown here is derived from an EMBL/GenBank/DDBJ whole genome shotgun (WGS) entry which is preliminary data.</text>
</comment>